<name>A0A1X7V1W0_AMPQE</name>
<evidence type="ECO:0000259" key="4">
    <source>
        <dbReference type="SMART" id="SM01328"/>
    </source>
</evidence>
<dbReference type="EnsemblMetazoa" id="Aqu2.1.33557_001">
    <property type="protein sequence ID" value="Aqu2.1.33557_001"/>
    <property type="gene ID" value="Aqu2.1.33557"/>
</dbReference>
<dbReference type="Pfam" id="PF17180">
    <property type="entry name" value="Zn_ribbon_3CxxC_2"/>
    <property type="match status" value="1"/>
</dbReference>
<dbReference type="InterPro" id="IPR057809">
    <property type="entry name" value="ZCCHC24_C"/>
</dbReference>
<keyword evidence="2" id="KW-0863">Zinc-finger</keyword>
<reference evidence="5" key="1">
    <citation type="submission" date="2017-05" db="UniProtKB">
        <authorList>
            <consortium name="EnsemblMetazoa"/>
        </authorList>
    </citation>
    <scope>IDENTIFICATION</scope>
</reference>
<accession>A0A1X7V1W0</accession>
<evidence type="ECO:0000256" key="1">
    <source>
        <dbReference type="ARBA" id="ARBA00022723"/>
    </source>
</evidence>
<protein>
    <recommendedName>
        <fullName evidence="4">3CxxC-type domain-containing protein</fullName>
    </recommendedName>
</protein>
<evidence type="ECO:0000256" key="3">
    <source>
        <dbReference type="ARBA" id="ARBA00022833"/>
    </source>
</evidence>
<organism evidence="5">
    <name type="scientific">Amphimedon queenslandica</name>
    <name type="common">Sponge</name>
    <dbReference type="NCBI Taxonomy" id="400682"/>
    <lineage>
        <taxon>Eukaryota</taxon>
        <taxon>Metazoa</taxon>
        <taxon>Porifera</taxon>
        <taxon>Demospongiae</taxon>
        <taxon>Heteroscleromorpha</taxon>
        <taxon>Haplosclerida</taxon>
        <taxon>Niphatidae</taxon>
        <taxon>Amphimedon</taxon>
    </lineage>
</organism>
<proteinExistence type="predicted"/>
<sequence length="119" mass="13578">MTFVRLGFGSGCQIAPPHPDIQTPYQGPGRVFGDFRCSKCNRTWSSGNSWANMGQKCLKCDIMVYPYQQRPLLKRDKDEEDYLYDSGAPHLSHLCEKCKRLGYNCRGGSRGGFSYDFDY</sequence>
<dbReference type="OrthoDB" id="10038672at2759"/>
<keyword evidence="1" id="KW-0479">Metal-binding</keyword>
<dbReference type="Pfam" id="PF23490">
    <property type="entry name" value="ZCCHC24_C"/>
    <property type="match status" value="1"/>
</dbReference>
<evidence type="ECO:0000313" key="5">
    <source>
        <dbReference type="EnsemblMetazoa" id="Aqu2.1.33557_001"/>
    </source>
</evidence>
<dbReference type="InterPro" id="IPR027377">
    <property type="entry name" value="ZAR1/RTP1-5-like_Znf-3CxxC"/>
</dbReference>
<evidence type="ECO:0000256" key="2">
    <source>
        <dbReference type="ARBA" id="ARBA00022771"/>
    </source>
</evidence>
<dbReference type="InterPro" id="IPR033446">
    <property type="entry name" value="ZCCHC24_Znf-3CxxC"/>
</dbReference>
<keyword evidence="3" id="KW-0862">Zinc</keyword>
<dbReference type="SMART" id="SM01328">
    <property type="entry name" value="zf-3CxxC"/>
    <property type="match status" value="1"/>
</dbReference>
<dbReference type="InParanoid" id="A0A1X7V1W0"/>
<feature type="domain" description="3CxxC-type" evidence="4">
    <location>
        <begin position="30"/>
        <end position="101"/>
    </location>
</feature>
<dbReference type="AlphaFoldDB" id="A0A1X7V1W0"/>
<dbReference type="GO" id="GO:0008270">
    <property type="term" value="F:zinc ion binding"/>
    <property type="evidence" value="ECO:0007669"/>
    <property type="project" value="UniProtKB-KW"/>
</dbReference>
<dbReference type="eggNOG" id="ENOG502QRVW">
    <property type="taxonomic scope" value="Eukaryota"/>
</dbReference>